<keyword evidence="2 7" id="KW-0456">Lyase</keyword>
<feature type="modified residue" description="Glycine radical" evidence="4">
    <location>
        <position position="730"/>
    </location>
</feature>
<evidence type="ECO:0000313" key="7">
    <source>
        <dbReference type="EMBL" id="SMG23286.1"/>
    </source>
</evidence>
<dbReference type="Pfam" id="PF01228">
    <property type="entry name" value="Gly_radical"/>
    <property type="match status" value="1"/>
</dbReference>
<proteinExistence type="predicted"/>
<feature type="domain" description="Glycine radical" evidence="5">
    <location>
        <begin position="638"/>
        <end position="752"/>
    </location>
</feature>
<dbReference type="PANTHER" id="PTHR43641:SF2">
    <property type="entry name" value="DEHYDRATASE YBIW-RELATED"/>
    <property type="match status" value="1"/>
</dbReference>
<accession>A0A1X7J6N3</accession>
<keyword evidence="8" id="KW-1185">Reference proteome</keyword>
<dbReference type="SUPFAM" id="SSF51998">
    <property type="entry name" value="PFL-like glycyl radical enzymes"/>
    <property type="match status" value="1"/>
</dbReference>
<dbReference type="Pfam" id="PF02901">
    <property type="entry name" value="PFL-like"/>
    <property type="match status" value="1"/>
</dbReference>
<dbReference type="InterPro" id="IPR001150">
    <property type="entry name" value="Gly_radical"/>
</dbReference>
<sequence length="752" mass="85530">MFKENRPFQRELRFTKAYQQHMSSDKAIREYECLKEQIPQSYRTLNNKEKDMFAGRIEDALIGFYPIFAGSDELDKTAYCINEHKCQTLLANMQAEGIYEEAYLNEIRDMISFWQEENTVTKTRRRLTPELEQALTGDNYNTEIGACYPLYRIAGIHLDAKKLFRYGLNGLMELLDQKIIDKPESEPLYRAMIGTLELLQEVCQLYVDEMDVLISECQSEERTQELLLMKQSLMNIRVQRPQTLHEAIQLLTIYMLSNGTREIGRLDDYLCEFYVNDLKNGTITREFAVRMVVDFFGIIEEEFTRDTRAIIGGFGRENEQAADEFALVVLDALEARPYNYQPQVSLRYYKAMDQRLYDRSLDILAKGRTFPILYNDDVNIKSVMNAMEVSQDMAEQYAFFGCGEYMLACKSIGTPNALINLAKVLELTLNNGIDPLTGKKIGLETGEMTDDMTFDDIMTRYQTQVDYFADAAGSFKELVYDVCSEESSFLLASILYDDCIHRGKAIFDGGIEHLGGTVETYGNITVSDSLCAIKQVVFDQKKFTMTHLLNMLKADFVGYEAEQKALLEAQKFGNDYDEADDLAVRAHEGICHAVKRQKERTRLDSLLVVVINNSMNVGMGNATGATPDGRKAHVYLSNANGAYNCCDKEGITALMKSMTKLDTSIHAGANQNFKFSTDLFRERAKIKMLLGGFFALGGQQTNISVVNQKDLEDALIHPENHENLIVRVGGYTARFVQLDAKTQQEILARTAY</sequence>
<dbReference type="Gene3D" id="3.20.70.20">
    <property type="match status" value="1"/>
</dbReference>
<evidence type="ECO:0000256" key="4">
    <source>
        <dbReference type="PROSITE-ProRule" id="PRU00493"/>
    </source>
</evidence>
<evidence type="ECO:0000313" key="8">
    <source>
        <dbReference type="Proteomes" id="UP000193834"/>
    </source>
</evidence>
<evidence type="ECO:0000256" key="1">
    <source>
        <dbReference type="ARBA" id="ARBA00022818"/>
    </source>
</evidence>
<evidence type="ECO:0000259" key="6">
    <source>
        <dbReference type="PROSITE" id="PS51554"/>
    </source>
</evidence>
<keyword evidence="1 4" id="KW-0556">Organic radical</keyword>
<keyword evidence="7" id="KW-0670">Pyruvate</keyword>
<comment type="function">
    <text evidence="3">Catalyzes the conversion of pyruvate to formate and acetyl-CoA.</text>
</comment>
<dbReference type="STRING" id="1852522.SAMN06295960_1282"/>
<dbReference type="EMBL" id="FXAZ01000001">
    <property type="protein sequence ID" value="SMG23286.1"/>
    <property type="molecule type" value="Genomic_DNA"/>
</dbReference>
<dbReference type="GO" id="GO:0016829">
    <property type="term" value="F:lyase activity"/>
    <property type="evidence" value="ECO:0007669"/>
    <property type="project" value="UniProtKB-KW"/>
</dbReference>
<feature type="domain" description="PFL" evidence="6">
    <location>
        <begin position="1"/>
        <end position="631"/>
    </location>
</feature>
<dbReference type="InterPro" id="IPR004184">
    <property type="entry name" value="PFL_dom"/>
</dbReference>
<dbReference type="Proteomes" id="UP000193834">
    <property type="component" value="Unassembled WGS sequence"/>
</dbReference>
<dbReference type="AlphaFoldDB" id="A0A1X7J6N3"/>
<evidence type="ECO:0000259" key="5">
    <source>
        <dbReference type="PROSITE" id="PS51149"/>
    </source>
</evidence>
<organism evidence="7 8">
    <name type="scientific">Paenibacillus aquistagni</name>
    <dbReference type="NCBI Taxonomy" id="1852522"/>
    <lineage>
        <taxon>Bacteria</taxon>
        <taxon>Bacillati</taxon>
        <taxon>Bacillota</taxon>
        <taxon>Bacilli</taxon>
        <taxon>Bacillales</taxon>
        <taxon>Paenibacillaceae</taxon>
        <taxon>Paenibacillus</taxon>
    </lineage>
</organism>
<reference evidence="7 8" key="1">
    <citation type="submission" date="2017-04" db="EMBL/GenBank/DDBJ databases">
        <authorList>
            <person name="Afonso C.L."/>
            <person name="Miller P.J."/>
            <person name="Scott M.A."/>
            <person name="Spackman E."/>
            <person name="Goraichik I."/>
            <person name="Dimitrov K.M."/>
            <person name="Suarez D.L."/>
            <person name="Swayne D.E."/>
        </authorList>
    </citation>
    <scope>NUCLEOTIDE SEQUENCE [LARGE SCALE GENOMIC DNA]</scope>
    <source>
        <strain evidence="7 8">11</strain>
    </source>
</reference>
<name>A0A1X7J6N3_9BACL</name>
<dbReference type="PROSITE" id="PS51554">
    <property type="entry name" value="PFL"/>
    <property type="match status" value="1"/>
</dbReference>
<dbReference type="GO" id="GO:0005829">
    <property type="term" value="C:cytosol"/>
    <property type="evidence" value="ECO:0007669"/>
    <property type="project" value="TreeGrafter"/>
</dbReference>
<evidence type="ECO:0000256" key="2">
    <source>
        <dbReference type="ARBA" id="ARBA00023239"/>
    </source>
</evidence>
<evidence type="ECO:0000256" key="3">
    <source>
        <dbReference type="ARBA" id="ARBA00034302"/>
    </source>
</evidence>
<dbReference type="InterPro" id="IPR051215">
    <property type="entry name" value="GRE"/>
</dbReference>
<gene>
    <name evidence="7" type="ORF">SAMN06295960_1282</name>
</gene>
<protein>
    <submittedName>
        <fullName evidence="7">Pyruvate-formate lyase</fullName>
    </submittedName>
</protein>
<dbReference type="PANTHER" id="PTHR43641">
    <property type="entry name" value="FORMATE ACETYLTRANSFERASE 3-RELATED"/>
    <property type="match status" value="1"/>
</dbReference>
<dbReference type="PROSITE" id="PS51149">
    <property type="entry name" value="GLY_RADICAL_2"/>
    <property type="match status" value="1"/>
</dbReference>